<feature type="transmembrane region" description="Helical" evidence="5">
    <location>
        <begin position="84"/>
        <end position="105"/>
    </location>
</feature>
<feature type="transmembrane region" description="Helical" evidence="5">
    <location>
        <begin position="172"/>
        <end position="193"/>
    </location>
</feature>
<dbReference type="InterPro" id="IPR019424">
    <property type="entry name" value="7TM_GPCR_Srsx"/>
</dbReference>
<dbReference type="PROSITE" id="PS50262">
    <property type="entry name" value="G_PROTEIN_RECEP_F1_2"/>
    <property type="match status" value="1"/>
</dbReference>
<dbReference type="InterPro" id="IPR017452">
    <property type="entry name" value="GPCR_Rhodpsn_7TM"/>
</dbReference>
<accession>A0A915P073</accession>
<keyword evidence="3 5" id="KW-1133">Transmembrane helix</keyword>
<organism evidence="7 8">
    <name type="scientific">Meloidogyne floridensis</name>
    <dbReference type="NCBI Taxonomy" id="298350"/>
    <lineage>
        <taxon>Eukaryota</taxon>
        <taxon>Metazoa</taxon>
        <taxon>Ecdysozoa</taxon>
        <taxon>Nematoda</taxon>
        <taxon>Chromadorea</taxon>
        <taxon>Rhabditida</taxon>
        <taxon>Tylenchina</taxon>
        <taxon>Tylenchomorpha</taxon>
        <taxon>Tylenchoidea</taxon>
        <taxon>Meloidogynidae</taxon>
        <taxon>Meloidogyninae</taxon>
        <taxon>Meloidogyne</taxon>
    </lineage>
</organism>
<feature type="transmembrane region" description="Helical" evidence="5">
    <location>
        <begin position="12"/>
        <end position="33"/>
    </location>
</feature>
<keyword evidence="4 5" id="KW-0472">Membrane</keyword>
<comment type="subcellular location">
    <subcellularLocation>
        <location evidence="1">Membrane</location>
    </subcellularLocation>
</comment>
<dbReference type="SUPFAM" id="SSF81321">
    <property type="entry name" value="Family A G protein-coupled receptor-like"/>
    <property type="match status" value="1"/>
</dbReference>
<feature type="transmembrane region" description="Helical" evidence="5">
    <location>
        <begin position="231"/>
        <end position="252"/>
    </location>
</feature>
<evidence type="ECO:0000256" key="5">
    <source>
        <dbReference type="SAM" id="Phobius"/>
    </source>
</evidence>
<dbReference type="WBParaSite" id="scf7180000423023.g10032">
    <property type="protein sequence ID" value="scf7180000423023.g10032"/>
    <property type="gene ID" value="scf7180000423023.g10032"/>
</dbReference>
<dbReference type="PANTHER" id="PTHR23360">
    <property type="entry name" value="G-PROTEIN COUPLED RECEPTORS FAMILY 1 PROFILE DOMAIN-CONTAINING PROTEIN-RELATED"/>
    <property type="match status" value="1"/>
</dbReference>
<feature type="transmembrane region" description="Helical" evidence="5">
    <location>
        <begin position="45"/>
        <end position="72"/>
    </location>
</feature>
<dbReference type="InterPro" id="IPR047130">
    <property type="entry name" value="7TM_GPCR_Srsx_nematod"/>
</dbReference>
<protein>
    <submittedName>
        <fullName evidence="8">G-protein coupled receptors family 1 profile domain-containing protein</fullName>
    </submittedName>
</protein>
<reference evidence="8" key="1">
    <citation type="submission" date="2022-11" db="UniProtKB">
        <authorList>
            <consortium name="WormBaseParasite"/>
        </authorList>
    </citation>
    <scope>IDENTIFICATION</scope>
</reference>
<dbReference type="AlphaFoldDB" id="A0A915P073"/>
<dbReference type="GO" id="GO:0016020">
    <property type="term" value="C:membrane"/>
    <property type="evidence" value="ECO:0007669"/>
    <property type="project" value="UniProtKB-SubCell"/>
</dbReference>
<evidence type="ECO:0000256" key="4">
    <source>
        <dbReference type="ARBA" id="ARBA00023136"/>
    </source>
</evidence>
<evidence type="ECO:0000256" key="3">
    <source>
        <dbReference type="ARBA" id="ARBA00022989"/>
    </source>
</evidence>
<feature type="transmembrane region" description="Helical" evidence="5">
    <location>
        <begin position="126"/>
        <end position="146"/>
    </location>
</feature>
<name>A0A915P073_9BILA</name>
<dbReference type="Gene3D" id="1.20.1070.10">
    <property type="entry name" value="Rhodopsin 7-helix transmembrane proteins"/>
    <property type="match status" value="1"/>
</dbReference>
<dbReference type="Proteomes" id="UP000887560">
    <property type="component" value="Unplaced"/>
</dbReference>
<dbReference type="GO" id="GO:0004930">
    <property type="term" value="F:G protein-coupled receptor activity"/>
    <property type="evidence" value="ECO:0007669"/>
    <property type="project" value="InterPro"/>
</dbReference>
<proteinExistence type="predicted"/>
<keyword evidence="7" id="KW-1185">Reference proteome</keyword>
<evidence type="ECO:0000259" key="6">
    <source>
        <dbReference type="PROSITE" id="PS50262"/>
    </source>
</evidence>
<dbReference type="CDD" id="cd00637">
    <property type="entry name" value="7tm_classA_rhodopsin-like"/>
    <property type="match status" value="1"/>
</dbReference>
<evidence type="ECO:0000256" key="2">
    <source>
        <dbReference type="ARBA" id="ARBA00022692"/>
    </source>
</evidence>
<evidence type="ECO:0000313" key="7">
    <source>
        <dbReference type="Proteomes" id="UP000887560"/>
    </source>
</evidence>
<dbReference type="SMART" id="SM01381">
    <property type="entry name" value="7TM_GPCR_Srsx"/>
    <property type="match status" value="1"/>
</dbReference>
<keyword evidence="2 5" id="KW-0812">Transmembrane</keyword>
<dbReference type="Pfam" id="PF10320">
    <property type="entry name" value="7TM_GPCR_Srsx"/>
    <property type="match status" value="1"/>
</dbReference>
<sequence>MSEARESPLVKTIWVINTCVDQIGTALFALLIITTIKQKRLHGTCHLLLGIFAVCSLLSKIQILLPFTLIMLPGSGKIPRLYCALIQIIPVGGSMNVFSLMLVIGADRMLAIFMPLWYSARSEKRYLKIMYLASFWFPLLLLGFAIKTVIQDPFINVKCFATDWTASDDQNLIQSIILVLICLTSLCYILMFFKLLYEQWKGKGNHLIKYSRTSQCTCLATAQRKAIYRTLALIMAIQIVGYTLTSIAYNIVMRISSKFSEDDLQYITCAVNVMSSLSSSLEVPVLFVVSTEHRLAFKSEFIWLFRNSPQTNTNNIPNITSQINTNFVQKIQPPKVNTLVQIN</sequence>
<evidence type="ECO:0000256" key="1">
    <source>
        <dbReference type="ARBA" id="ARBA00004370"/>
    </source>
</evidence>
<feature type="domain" description="G-protein coupled receptors family 1 profile" evidence="6">
    <location>
        <begin position="27"/>
        <end position="287"/>
    </location>
</feature>
<dbReference type="InterPro" id="IPR000276">
    <property type="entry name" value="GPCR_Rhodpsn"/>
</dbReference>
<dbReference type="PANTHER" id="PTHR23360:SF5">
    <property type="entry name" value="G-PROTEIN COUPLED RECEPTORS FAMILY 1 PROFILE DOMAIN-CONTAINING PROTEIN"/>
    <property type="match status" value="1"/>
</dbReference>
<evidence type="ECO:0000313" key="8">
    <source>
        <dbReference type="WBParaSite" id="scf7180000423023.g10032"/>
    </source>
</evidence>